<evidence type="ECO:0000256" key="5">
    <source>
        <dbReference type="ARBA" id="ARBA00022989"/>
    </source>
</evidence>
<dbReference type="EC" id="2.3.1.225" evidence="12"/>
<feature type="repeat" description="ANK" evidence="11">
    <location>
        <begin position="227"/>
        <end position="259"/>
    </location>
</feature>
<dbReference type="EMBL" id="JAAAHW010006387">
    <property type="protein sequence ID" value="KAF9962197.1"/>
    <property type="molecule type" value="Genomic_DNA"/>
</dbReference>
<evidence type="ECO:0000256" key="6">
    <source>
        <dbReference type="ARBA" id="ARBA00023043"/>
    </source>
</evidence>
<evidence type="ECO:0000256" key="1">
    <source>
        <dbReference type="ARBA" id="ARBA00004141"/>
    </source>
</evidence>
<dbReference type="Gene3D" id="1.25.40.20">
    <property type="entry name" value="Ankyrin repeat-containing domain"/>
    <property type="match status" value="1"/>
</dbReference>
<comment type="domain">
    <text evidence="12">The DHHC domain is required for palmitoyltransferase activity.</text>
</comment>
<name>A0A9P6M1X8_9FUNG</name>
<evidence type="ECO:0000256" key="10">
    <source>
        <dbReference type="ARBA" id="ARBA00048048"/>
    </source>
</evidence>
<dbReference type="InterPro" id="IPR002110">
    <property type="entry name" value="Ankyrin_rpt"/>
</dbReference>
<evidence type="ECO:0000256" key="13">
    <source>
        <dbReference type="SAM" id="MobiDB-lite"/>
    </source>
</evidence>
<keyword evidence="4" id="KW-0677">Repeat</keyword>
<dbReference type="PANTHER" id="PTHR24161:SF85">
    <property type="entry name" value="PALMITOYLTRANSFERASE HIP14"/>
    <property type="match status" value="1"/>
</dbReference>
<keyword evidence="5 12" id="KW-1133">Transmembrane helix</keyword>
<keyword evidence="3 12" id="KW-0812">Transmembrane</keyword>
<keyword evidence="12" id="KW-0808">Transferase</keyword>
<dbReference type="InterPro" id="IPR036770">
    <property type="entry name" value="Ankyrin_rpt-contain_sf"/>
</dbReference>
<feature type="repeat" description="ANK" evidence="11">
    <location>
        <begin position="93"/>
        <end position="125"/>
    </location>
</feature>
<dbReference type="PANTHER" id="PTHR24161">
    <property type="entry name" value="ANK_REP_REGION DOMAIN-CONTAINING PROTEIN-RELATED"/>
    <property type="match status" value="1"/>
</dbReference>
<evidence type="ECO:0000256" key="3">
    <source>
        <dbReference type="ARBA" id="ARBA00022692"/>
    </source>
</evidence>
<feature type="repeat" description="ANK" evidence="11">
    <location>
        <begin position="130"/>
        <end position="159"/>
    </location>
</feature>
<sequence length="747" mass="83334">MASSTATTTSTTSHAGVAMSVGSPEVTSSLTTEGNALSSGAVADVNPQFRPSPTADEDFEDISIFQAAQMGKLTVVAQLVESNRALVKSKDFQDVTALHWAAINNQIPVARHLLDHGAEVDSIGGELVATPLHWCARNGHFNMAKLLIKYGAKAHLQDSQGYNALHLATHSSNAMLVLYLIMVGEVTIDSADTLGHTSLMWAAYQGDSLSVEVLLKYGARVDTKDKEGFTPLHWAVVKGNRECLSKILKEGADVKAGDRSGKTPIDMIKELRGTMLWEKALSDAGLARDGRTRRTLFDKKTTNTVIYFIPYVTLTLTLTLMVHFPWYIALPLAIVQFLLGHIGAIKFLLRTKKPNDMLQTPYYTAIFQSTAFLVGFTYLRRLLLNTSHLLWLNLAFIVCYISAMYFFYGAVMADPGWAPRNISAESQRESVLQMADRGVLDPRHFCVTCVSQRQMRSKHCKFCNRCVAKFDHHCPWIYNCIGAKNHRAFILFLALFLTTVPIYVYLSFEYLSIASPKYVPITSDPCLLSDSLCSYFQYDAFTTTLAFWSLVQISWPTLLFFVQLYQIGQGRTTNEAMTHQRYGYVGRSMDVRQRILKSLSEIDSEVAGAGHPLQEESIHLLEAGGSSSSTGIEEDEATLFARDDESKTVGIGNNSDSHNHSHGHGHGHSHRSVGGMWALMVGTMRRRRRHHGEIGEESNPFDFGFWQNCLGFFSENRRGPLRGVNWYAFYEMEATRANQTDPLARRL</sequence>
<protein>
    <recommendedName>
        <fullName evidence="12">Palmitoyltransferase</fullName>
        <ecNumber evidence="12">2.3.1.225</ecNumber>
    </recommendedName>
</protein>
<keyword evidence="6 11" id="KW-0040">ANK repeat</keyword>
<evidence type="ECO:0000256" key="4">
    <source>
        <dbReference type="ARBA" id="ARBA00022737"/>
    </source>
</evidence>
<organism evidence="15 16">
    <name type="scientific">Modicella reniformis</name>
    <dbReference type="NCBI Taxonomy" id="1440133"/>
    <lineage>
        <taxon>Eukaryota</taxon>
        <taxon>Fungi</taxon>
        <taxon>Fungi incertae sedis</taxon>
        <taxon>Mucoromycota</taxon>
        <taxon>Mortierellomycotina</taxon>
        <taxon>Mortierellomycetes</taxon>
        <taxon>Mortierellales</taxon>
        <taxon>Mortierellaceae</taxon>
        <taxon>Modicella</taxon>
    </lineage>
</organism>
<feature type="region of interest" description="Disordered" evidence="13">
    <location>
        <begin position="1"/>
        <end position="33"/>
    </location>
</feature>
<feature type="region of interest" description="Disordered" evidence="13">
    <location>
        <begin position="643"/>
        <end position="672"/>
    </location>
</feature>
<feature type="transmembrane region" description="Helical" evidence="12">
    <location>
        <begin position="328"/>
        <end position="349"/>
    </location>
</feature>
<evidence type="ECO:0000259" key="14">
    <source>
        <dbReference type="Pfam" id="PF01529"/>
    </source>
</evidence>
<dbReference type="SUPFAM" id="SSF48403">
    <property type="entry name" value="Ankyrin repeat"/>
    <property type="match status" value="1"/>
</dbReference>
<evidence type="ECO:0000256" key="11">
    <source>
        <dbReference type="PROSITE-ProRule" id="PRU00023"/>
    </source>
</evidence>
<feature type="transmembrane region" description="Helical" evidence="12">
    <location>
        <begin position="488"/>
        <end position="508"/>
    </location>
</feature>
<evidence type="ECO:0000256" key="8">
    <source>
        <dbReference type="ARBA" id="ARBA00023139"/>
    </source>
</evidence>
<dbReference type="AlphaFoldDB" id="A0A9P6M1X8"/>
<proteinExistence type="inferred from homology"/>
<feature type="transmembrane region" description="Helical" evidence="12">
    <location>
        <begin position="391"/>
        <end position="411"/>
    </location>
</feature>
<feature type="transmembrane region" description="Helical" evidence="12">
    <location>
        <begin position="304"/>
        <end position="322"/>
    </location>
</feature>
<evidence type="ECO:0000256" key="12">
    <source>
        <dbReference type="RuleBase" id="RU079119"/>
    </source>
</evidence>
<comment type="catalytic activity">
    <reaction evidence="10 12">
        <text>L-cysteinyl-[protein] + hexadecanoyl-CoA = S-hexadecanoyl-L-cysteinyl-[protein] + CoA</text>
        <dbReference type="Rhea" id="RHEA:36683"/>
        <dbReference type="Rhea" id="RHEA-COMP:10131"/>
        <dbReference type="Rhea" id="RHEA-COMP:11032"/>
        <dbReference type="ChEBI" id="CHEBI:29950"/>
        <dbReference type="ChEBI" id="CHEBI:57287"/>
        <dbReference type="ChEBI" id="CHEBI:57379"/>
        <dbReference type="ChEBI" id="CHEBI:74151"/>
        <dbReference type="EC" id="2.3.1.225"/>
    </reaction>
</comment>
<dbReference type="InterPro" id="IPR001594">
    <property type="entry name" value="Palmitoyltrfase_DHHC"/>
</dbReference>
<dbReference type="GO" id="GO:0016020">
    <property type="term" value="C:membrane"/>
    <property type="evidence" value="ECO:0007669"/>
    <property type="project" value="UniProtKB-SubCell"/>
</dbReference>
<feature type="transmembrane region" description="Helical" evidence="12">
    <location>
        <begin position="361"/>
        <end position="379"/>
    </location>
</feature>
<evidence type="ECO:0000256" key="7">
    <source>
        <dbReference type="ARBA" id="ARBA00023136"/>
    </source>
</evidence>
<dbReference type="PROSITE" id="PS50216">
    <property type="entry name" value="DHHC"/>
    <property type="match status" value="1"/>
</dbReference>
<dbReference type="PROSITE" id="PS50297">
    <property type="entry name" value="ANK_REP_REGION"/>
    <property type="match status" value="4"/>
</dbReference>
<comment type="caution">
    <text evidence="15">The sequence shown here is derived from an EMBL/GenBank/DDBJ whole genome shotgun (WGS) entry which is preliminary data.</text>
</comment>
<evidence type="ECO:0000313" key="15">
    <source>
        <dbReference type="EMBL" id="KAF9962197.1"/>
    </source>
</evidence>
<dbReference type="Pfam" id="PF01529">
    <property type="entry name" value="DHHC"/>
    <property type="match status" value="1"/>
</dbReference>
<evidence type="ECO:0000256" key="9">
    <source>
        <dbReference type="ARBA" id="ARBA00023288"/>
    </source>
</evidence>
<feature type="repeat" description="ANK" evidence="11">
    <location>
        <begin position="194"/>
        <end position="226"/>
    </location>
</feature>
<keyword evidence="12" id="KW-0012">Acyltransferase</keyword>
<feature type="transmembrane region" description="Helical" evidence="12">
    <location>
        <begin position="545"/>
        <end position="565"/>
    </location>
</feature>
<reference evidence="15" key="1">
    <citation type="journal article" date="2020" name="Fungal Divers.">
        <title>Resolving the Mortierellaceae phylogeny through synthesis of multi-gene phylogenetics and phylogenomics.</title>
        <authorList>
            <person name="Vandepol N."/>
            <person name="Liber J."/>
            <person name="Desiro A."/>
            <person name="Na H."/>
            <person name="Kennedy M."/>
            <person name="Barry K."/>
            <person name="Grigoriev I.V."/>
            <person name="Miller A.N."/>
            <person name="O'Donnell K."/>
            <person name="Stajich J.E."/>
            <person name="Bonito G."/>
        </authorList>
    </citation>
    <scope>NUCLEOTIDE SEQUENCE</scope>
    <source>
        <strain evidence="15">MES-2147</strain>
    </source>
</reference>
<keyword evidence="8" id="KW-0564">Palmitate</keyword>
<keyword evidence="7 12" id="KW-0472">Membrane</keyword>
<feature type="compositionally biased region" description="Low complexity" evidence="13">
    <location>
        <begin position="1"/>
        <end position="13"/>
    </location>
</feature>
<evidence type="ECO:0000313" key="16">
    <source>
        <dbReference type="Proteomes" id="UP000749646"/>
    </source>
</evidence>
<dbReference type="Pfam" id="PF12796">
    <property type="entry name" value="Ank_2"/>
    <property type="match status" value="1"/>
</dbReference>
<dbReference type="Pfam" id="PF13637">
    <property type="entry name" value="Ank_4"/>
    <property type="match status" value="1"/>
</dbReference>
<dbReference type="SMART" id="SM00248">
    <property type="entry name" value="ANK"/>
    <property type="match status" value="5"/>
</dbReference>
<comment type="subcellular location">
    <subcellularLocation>
        <location evidence="1">Membrane</location>
        <topology evidence="1">Multi-pass membrane protein</topology>
    </subcellularLocation>
</comment>
<dbReference type="Proteomes" id="UP000749646">
    <property type="component" value="Unassembled WGS sequence"/>
</dbReference>
<keyword evidence="9" id="KW-0449">Lipoprotein</keyword>
<keyword evidence="16" id="KW-1185">Reference proteome</keyword>
<dbReference type="GO" id="GO:0019706">
    <property type="term" value="F:protein-cysteine S-palmitoyltransferase activity"/>
    <property type="evidence" value="ECO:0007669"/>
    <property type="project" value="UniProtKB-EC"/>
</dbReference>
<comment type="similarity">
    <text evidence="2">Belongs to the DHHC palmitoyltransferase family. AKR/ZDHHC17 subfamily.</text>
</comment>
<gene>
    <name evidence="15" type="primary">AKR1</name>
    <name evidence="15" type="ORF">BGZ65_009522</name>
</gene>
<evidence type="ECO:0000256" key="2">
    <source>
        <dbReference type="ARBA" id="ARBA00010104"/>
    </source>
</evidence>
<accession>A0A9P6M1X8</accession>
<dbReference type="PROSITE" id="PS50088">
    <property type="entry name" value="ANK_REPEAT"/>
    <property type="match status" value="4"/>
</dbReference>
<dbReference type="OrthoDB" id="6781668at2759"/>
<feature type="compositionally biased region" description="Basic residues" evidence="13">
    <location>
        <begin position="660"/>
        <end position="671"/>
    </location>
</feature>
<feature type="domain" description="Palmitoyltransferase DHHC" evidence="14">
    <location>
        <begin position="441"/>
        <end position="579"/>
    </location>
</feature>